<evidence type="ECO:0000256" key="6">
    <source>
        <dbReference type="SAM" id="Phobius"/>
    </source>
</evidence>
<comment type="subcellular location">
    <subcellularLocation>
        <location evidence="1">Membrane</location>
        <topology evidence="1">Multi-pass membrane protein</topology>
    </subcellularLocation>
</comment>
<dbReference type="STRING" id="105231.A0A1Y1IK17"/>
<keyword evidence="9" id="KW-1185">Reference proteome</keyword>
<keyword evidence="4 6" id="KW-0472">Membrane</keyword>
<feature type="transmembrane region" description="Helical" evidence="6">
    <location>
        <begin position="80"/>
        <end position="99"/>
    </location>
</feature>
<organism evidence="8 9">
    <name type="scientific">Klebsormidium nitens</name>
    <name type="common">Green alga</name>
    <name type="synonym">Ulothrix nitens</name>
    <dbReference type="NCBI Taxonomy" id="105231"/>
    <lineage>
        <taxon>Eukaryota</taxon>
        <taxon>Viridiplantae</taxon>
        <taxon>Streptophyta</taxon>
        <taxon>Klebsormidiophyceae</taxon>
        <taxon>Klebsormidiales</taxon>
        <taxon>Klebsormidiaceae</taxon>
        <taxon>Klebsormidium</taxon>
    </lineage>
</organism>
<feature type="transmembrane region" description="Helical" evidence="6">
    <location>
        <begin position="723"/>
        <end position="748"/>
    </location>
</feature>
<feature type="region of interest" description="Disordered" evidence="5">
    <location>
        <begin position="958"/>
        <end position="985"/>
    </location>
</feature>
<dbReference type="PANTHER" id="PTHR10877">
    <property type="entry name" value="POLYCYSTIN FAMILY MEMBER"/>
    <property type="match status" value="1"/>
</dbReference>
<dbReference type="Proteomes" id="UP000054558">
    <property type="component" value="Unassembled WGS sequence"/>
</dbReference>
<dbReference type="Gene3D" id="1.10.287.70">
    <property type="match status" value="1"/>
</dbReference>
<dbReference type="OrthoDB" id="2017723at2759"/>
<evidence type="ECO:0000256" key="2">
    <source>
        <dbReference type="ARBA" id="ARBA00022692"/>
    </source>
</evidence>
<feature type="transmembrane region" description="Helical" evidence="6">
    <location>
        <begin position="686"/>
        <end position="703"/>
    </location>
</feature>
<dbReference type="EMBL" id="DF237594">
    <property type="protein sequence ID" value="GAQ90482.1"/>
    <property type="molecule type" value="Genomic_DNA"/>
</dbReference>
<dbReference type="Pfam" id="PF08016">
    <property type="entry name" value="PKD_channel"/>
    <property type="match status" value="1"/>
</dbReference>
<proteinExistence type="predicted"/>
<dbReference type="InterPro" id="IPR013122">
    <property type="entry name" value="PKD1_2_channel"/>
</dbReference>
<feature type="transmembrane region" description="Helical" evidence="6">
    <location>
        <begin position="569"/>
        <end position="590"/>
    </location>
</feature>
<name>A0A1Y1IK17_KLENI</name>
<feature type="domain" description="Polycystin cation channel PKD1/PKD2" evidence="7">
    <location>
        <begin position="683"/>
        <end position="819"/>
    </location>
</feature>
<evidence type="ECO:0000313" key="8">
    <source>
        <dbReference type="EMBL" id="GAQ90482.1"/>
    </source>
</evidence>
<evidence type="ECO:0000313" key="9">
    <source>
        <dbReference type="Proteomes" id="UP000054558"/>
    </source>
</evidence>
<evidence type="ECO:0000256" key="4">
    <source>
        <dbReference type="ARBA" id="ARBA00023136"/>
    </source>
</evidence>
<sequence length="1323" mass="144179">MAKSGMEECSHSPDQDAANPLILTGYHSDEDDNTPHLTSHRAVTAEHVKAKLAGATVPDTQVMQALIAEADWRVQYSHDYLSFIAFLAFAALFFAAIGYQVRVGHEYGVNESLLQALPQDPSTGETLQSFASVDDLVTWLNTSLITPIWNDPGCGNGVCNSPAELPGGIYADRGCPDDCGDVRNATVQVTLYGDAGRAFSASRDTFPVQMCWVAPNDAGCLQGVPNPDATIATQESVYFEVDFYLDQGAAAKWTVVVPFQGQTAQISLVLREQIVLLFGGPDPGQSGPQINTWWLRPTSDTRAVVLDGRALAEYLDPAQACSAGFDYTESCSIPFNPSITPPPAGCCVGPRSANVSLPSLNPQKLYQELLKTTPRVIGASDMQANRVVSGLLIRQKRKAFSHKQCGDFQHIYNKTGQFFYHQFADKYGSIDPWCEHYSIDLDGPFGMDPVFLPTSSLYNPALNASDFYAPEEISHVTGLPFAFYNRTAKGFYVLFDVNLSANRAQDWLQYLVDSQFFHRQTSDIKIKVKVYNGIYSIFSLLSVEVRFEFDGSLRITPRVESLSIPYFSIGGWFVQALFFASAIFLFGLDLRKAVTLARQGRLGRAYRSLKRWIRTMSNLIFMIMLGLWIAKEIQVSNLKPKSRYNVYEDLNAPARYTRLVEGDLAPALLMNQEFDRDWDMVVINKAYITLTGINMLLVFLRILDHMHFHPRLGMVTRTLHAAVPNLAAFFVVWTIFVFIYSSMGQLIFGTTVYELSTFSLALNQCIVMSLGDTSINQALLDASTTMWDKIPSRIYFWTYNILAQFIILQFLVAIVVDVFGVIKDEIALQEKQSLDWRVEFRWLVRHWRHLGSVRTLQAIVGTYKEKHMHHKHTQHRGSAGSGSGGKAKPKAVVQDKPSSKYTWRDNVLFVDGVDVPQSQMRAILTRCLEEQYGTVDPDTLNRLLEYVHACFGDTPLDRGLGTGSGNHRASNVGSGKATELSKPQSPVLGPIFQSSSSSVPILSFSTSSQPAQITSITAPTAPSVRSASAAAGGILAFLLLPAMMLSQVAAQPYTYTVQSGTDYPYNDIHPSAGPAAPSACGSIAYGENATSCEARCNAAAACAGYVHYADLNCCYIKSKLVNPTANARTVTHLKTGYPGYIVEYGADYPNNDITATAGPKNIGLCGNSATQESVSACIARCDNTLACVGIAHYADNNCCYLKSVQTGKTSNARTASYKKTVMGCVYPAGNECANIPTPFGPGSSNCVCAEYVGGSTSISTGNSCQANVQCAACMACNTDADCPFRYNCGGGCGGVSYKKPGFNGICLPNCGIAPATNGSHAGC</sequence>
<evidence type="ECO:0000256" key="5">
    <source>
        <dbReference type="SAM" id="MobiDB-lite"/>
    </source>
</evidence>
<reference evidence="8 9" key="1">
    <citation type="journal article" date="2014" name="Nat. Commun.">
        <title>Klebsormidium flaccidum genome reveals primary factors for plant terrestrial adaptation.</title>
        <authorList>
            <person name="Hori K."/>
            <person name="Maruyama F."/>
            <person name="Fujisawa T."/>
            <person name="Togashi T."/>
            <person name="Yamamoto N."/>
            <person name="Seo M."/>
            <person name="Sato S."/>
            <person name="Yamada T."/>
            <person name="Mori H."/>
            <person name="Tajima N."/>
            <person name="Moriyama T."/>
            <person name="Ikeuchi M."/>
            <person name="Watanabe M."/>
            <person name="Wada H."/>
            <person name="Kobayashi K."/>
            <person name="Saito M."/>
            <person name="Masuda T."/>
            <person name="Sasaki-Sekimoto Y."/>
            <person name="Mashiguchi K."/>
            <person name="Awai K."/>
            <person name="Shimojima M."/>
            <person name="Masuda S."/>
            <person name="Iwai M."/>
            <person name="Nobusawa T."/>
            <person name="Narise T."/>
            <person name="Kondo S."/>
            <person name="Saito H."/>
            <person name="Sato R."/>
            <person name="Murakawa M."/>
            <person name="Ihara Y."/>
            <person name="Oshima-Yamada Y."/>
            <person name="Ohtaka K."/>
            <person name="Satoh M."/>
            <person name="Sonobe K."/>
            <person name="Ishii M."/>
            <person name="Ohtani R."/>
            <person name="Kanamori-Sato M."/>
            <person name="Honoki R."/>
            <person name="Miyazaki D."/>
            <person name="Mochizuki H."/>
            <person name="Umetsu J."/>
            <person name="Higashi K."/>
            <person name="Shibata D."/>
            <person name="Kamiya Y."/>
            <person name="Sato N."/>
            <person name="Nakamura Y."/>
            <person name="Tabata S."/>
            <person name="Ida S."/>
            <person name="Kurokawa K."/>
            <person name="Ohta H."/>
        </authorList>
    </citation>
    <scope>NUCLEOTIDE SEQUENCE [LARGE SCALE GENOMIC DNA]</scope>
    <source>
        <strain evidence="8 9">NIES-2285</strain>
    </source>
</reference>
<accession>A0A1Y1IK17</accession>
<evidence type="ECO:0000259" key="7">
    <source>
        <dbReference type="Pfam" id="PF08016"/>
    </source>
</evidence>
<dbReference type="PANTHER" id="PTHR10877:SF183">
    <property type="entry name" value="AT14535P-RELATED"/>
    <property type="match status" value="1"/>
</dbReference>
<protein>
    <recommendedName>
        <fullName evidence="7">Polycystin cation channel PKD1/PKD2 domain-containing protein</fullName>
    </recommendedName>
</protein>
<evidence type="ECO:0000256" key="3">
    <source>
        <dbReference type="ARBA" id="ARBA00022989"/>
    </source>
</evidence>
<feature type="region of interest" description="Disordered" evidence="5">
    <location>
        <begin position="870"/>
        <end position="895"/>
    </location>
</feature>
<evidence type="ECO:0000256" key="1">
    <source>
        <dbReference type="ARBA" id="ARBA00004141"/>
    </source>
</evidence>
<keyword evidence="3 6" id="KW-1133">Transmembrane helix</keyword>
<dbReference type="GO" id="GO:0016020">
    <property type="term" value="C:membrane"/>
    <property type="evidence" value="ECO:0007669"/>
    <property type="project" value="UniProtKB-SubCell"/>
</dbReference>
<dbReference type="InterPro" id="IPR051223">
    <property type="entry name" value="Polycystin"/>
</dbReference>
<feature type="transmembrane region" description="Helical" evidence="6">
    <location>
        <begin position="801"/>
        <end position="822"/>
    </location>
</feature>
<keyword evidence="2 6" id="KW-0812">Transmembrane</keyword>
<gene>
    <name evidence="8" type="ORF">KFL_006450030</name>
</gene>